<protein>
    <submittedName>
        <fullName evidence="1">Uncharacterized protein</fullName>
    </submittedName>
</protein>
<accession>A0A0G1HG69</accession>
<sequence>MPDRSEWYFGLPESFDPNEGDTLYGYSEGWDGEVAFTRFGEFGVEISEMGELIATFPDQGLMYIYEQEGPILMALVDVGKYLSSLPIDKVATMPNGGFSVIGLLEHLRAEKLAMMLTITFGELNRFNVVVMDENGEQQVAKDVDGVDFTKGITGDLGIKEHSISFEVTRYGDDLFMAFGERKGKKASMVSVESSLFVDFEDDVFGEDHGRLQKLARKIILN</sequence>
<evidence type="ECO:0000313" key="2">
    <source>
        <dbReference type="Proteomes" id="UP000033861"/>
    </source>
</evidence>
<organism evidence="1 2">
    <name type="scientific">Candidatus Collierbacteria bacterium GW2011_GWF2_44_15</name>
    <dbReference type="NCBI Taxonomy" id="1618404"/>
    <lineage>
        <taxon>Bacteria</taxon>
        <taxon>Candidatus Collieribacteriota</taxon>
    </lineage>
</organism>
<gene>
    <name evidence="1" type="ORF">UW35_C0028G0014</name>
</gene>
<proteinExistence type="predicted"/>
<dbReference type="Proteomes" id="UP000033861">
    <property type="component" value="Unassembled WGS sequence"/>
</dbReference>
<reference evidence="1 2" key="1">
    <citation type="journal article" date="2015" name="Nature">
        <title>rRNA introns, odd ribosomes, and small enigmatic genomes across a large radiation of phyla.</title>
        <authorList>
            <person name="Brown C.T."/>
            <person name="Hug L.A."/>
            <person name="Thomas B.C."/>
            <person name="Sharon I."/>
            <person name="Castelle C.J."/>
            <person name="Singh A."/>
            <person name="Wilkins M.J."/>
            <person name="Williams K.H."/>
            <person name="Banfield J.F."/>
        </authorList>
    </citation>
    <scope>NUCLEOTIDE SEQUENCE [LARGE SCALE GENOMIC DNA]</scope>
</reference>
<dbReference type="STRING" id="1618404.UW35_C0028G0014"/>
<dbReference type="AlphaFoldDB" id="A0A0G1HG69"/>
<name>A0A0G1HG69_9BACT</name>
<comment type="caution">
    <text evidence="1">The sequence shown here is derived from an EMBL/GenBank/DDBJ whole genome shotgun (WGS) entry which is preliminary data.</text>
</comment>
<dbReference type="EMBL" id="LCHZ01000028">
    <property type="protein sequence ID" value="KKT45885.1"/>
    <property type="molecule type" value="Genomic_DNA"/>
</dbReference>
<evidence type="ECO:0000313" key="1">
    <source>
        <dbReference type="EMBL" id="KKT45885.1"/>
    </source>
</evidence>